<proteinExistence type="predicted"/>
<feature type="compositionally biased region" description="Basic residues" evidence="2">
    <location>
        <begin position="709"/>
        <end position="725"/>
    </location>
</feature>
<dbReference type="Pfam" id="PF13837">
    <property type="entry name" value="Myb_DNA-bind_4"/>
    <property type="match status" value="1"/>
</dbReference>
<dbReference type="PANTHER" id="PTHR33309">
    <property type="entry name" value="KERATIN, ULTRA HIGH-SULFUR MATRIX PROTEIN-LIKE"/>
    <property type="match status" value="1"/>
</dbReference>
<evidence type="ECO:0000259" key="3">
    <source>
        <dbReference type="Pfam" id="PF13837"/>
    </source>
</evidence>
<feature type="compositionally biased region" description="Basic and acidic residues" evidence="2">
    <location>
        <begin position="438"/>
        <end position="467"/>
    </location>
</feature>
<keyword evidence="5" id="KW-1185">Reference proteome</keyword>
<protein>
    <recommendedName>
        <fullName evidence="3">Myb/SANT-like DNA-binding domain-containing protein</fullName>
    </recommendedName>
</protein>
<gene>
    <name evidence="4" type="ORF">AWC38_SpisGene4041</name>
</gene>
<evidence type="ECO:0000256" key="2">
    <source>
        <dbReference type="SAM" id="MobiDB-lite"/>
    </source>
</evidence>
<feature type="compositionally biased region" description="Polar residues" evidence="2">
    <location>
        <begin position="680"/>
        <end position="689"/>
    </location>
</feature>
<sequence length="776" mass="88409">MLEKYGQGLGMVTMEGGEAKHVFLKKLSEIKTYQNRWVEIFRHEYVMLNWLPQHAFQQPESACKNVAYIPERVFSDPSYCYCGLLKACREDASTNSSMFENLDDNPRWCGVALDDLLRIIEQNAEYDDYCRMQRHENQYIQAHEPIQVEDDEDEQLFKLPTILLVKTCKRLLLKVREDGKDPLFAILDWCNTPSEGFDTSPVQRLMGRRTRTLLPTSAKLLKPCGDPGATAKTLAANKRLQCRQYNRGTKSLAPLQVGDAMRMRLPEYPITYQSEANKRNNTKYLVNLTTLLNFQQVDDHQREYVASFEQRANKEGNVFIISRLEHFQPSCPSSTLGMVKMTKATAKSKSSREVRASDLYETRKGSPERGKVWDEIAARLNSLSHPKFIVNKQSLRDRLNLLWAKFKNKNREEEKASGISPEVQEIDTLLEELSEKEEEAKNKPLIGDKKQNAQQERAKAEEMRLKAMETMGQSKNRVEESDEVNSRKKKRKSTGDAIGFLEKKAEQEMALWREEIEIKKQEGKRGSPADNNAAGNVKDDSATARRSAEAAAKKGNPTTAIYAVNVKPAATAITAENLDRWEDRHVQMLICCWKENKSSFGNGKSTKKEVFEKIAADFNGKSDLKVSGIQCLRKWGKLEAKQKEIVDHNNKSGNGTRTWKYYAQMEDCIGGQSSVNPTFTLESSSSTVISDHGESSSEDGENSCAPPDKKKKTPSKRPSKKRRSRSSASEMLEFLRECQGKKEEVENKKLKLLQEINEEKKAFRSNLLEVMKTSNK</sequence>
<dbReference type="Gene3D" id="1.10.10.60">
    <property type="entry name" value="Homeodomain-like"/>
    <property type="match status" value="1"/>
</dbReference>
<feature type="coiled-coil region" evidence="1">
    <location>
        <begin position="735"/>
        <end position="773"/>
    </location>
</feature>
<comment type="caution">
    <text evidence="4">The sequence shown here is derived from an EMBL/GenBank/DDBJ whole genome shotgun (WGS) entry which is preliminary data.</text>
</comment>
<dbReference type="EMBL" id="LSMT01000040">
    <property type="protein sequence ID" value="PFX31142.1"/>
    <property type="molecule type" value="Genomic_DNA"/>
</dbReference>
<reference evidence="5" key="1">
    <citation type="journal article" date="2017" name="bioRxiv">
        <title>Comparative analysis of the genomes of Stylophora pistillata and Acropora digitifera provides evidence for extensive differences between species of corals.</title>
        <authorList>
            <person name="Voolstra C.R."/>
            <person name="Li Y."/>
            <person name="Liew Y.J."/>
            <person name="Baumgarten S."/>
            <person name="Zoccola D."/>
            <person name="Flot J.-F."/>
            <person name="Tambutte S."/>
            <person name="Allemand D."/>
            <person name="Aranda M."/>
        </authorList>
    </citation>
    <scope>NUCLEOTIDE SEQUENCE [LARGE SCALE GENOMIC DNA]</scope>
</reference>
<feature type="region of interest" description="Disordered" evidence="2">
    <location>
        <begin position="680"/>
        <end position="732"/>
    </location>
</feature>
<name>A0A2B4SRI2_STYPI</name>
<feature type="region of interest" description="Disordered" evidence="2">
    <location>
        <begin position="519"/>
        <end position="554"/>
    </location>
</feature>
<feature type="compositionally biased region" description="Basic and acidic residues" evidence="2">
    <location>
        <begin position="537"/>
        <end position="552"/>
    </location>
</feature>
<dbReference type="OrthoDB" id="5977695at2759"/>
<feature type="domain" description="Myb/SANT-like DNA-binding" evidence="3">
    <location>
        <begin position="579"/>
        <end position="667"/>
    </location>
</feature>
<dbReference type="AlphaFoldDB" id="A0A2B4SRI2"/>
<organism evidence="4 5">
    <name type="scientific">Stylophora pistillata</name>
    <name type="common">Smooth cauliflower coral</name>
    <dbReference type="NCBI Taxonomy" id="50429"/>
    <lineage>
        <taxon>Eukaryota</taxon>
        <taxon>Metazoa</taxon>
        <taxon>Cnidaria</taxon>
        <taxon>Anthozoa</taxon>
        <taxon>Hexacorallia</taxon>
        <taxon>Scleractinia</taxon>
        <taxon>Astrocoeniina</taxon>
        <taxon>Pocilloporidae</taxon>
        <taxon>Stylophora</taxon>
    </lineage>
</organism>
<evidence type="ECO:0000256" key="1">
    <source>
        <dbReference type="SAM" id="Coils"/>
    </source>
</evidence>
<keyword evidence="1" id="KW-0175">Coiled coil</keyword>
<dbReference type="Proteomes" id="UP000225706">
    <property type="component" value="Unassembled WGS sequence"/>
</dbReference>
<accession>A0A2B4SRI2</accession>
<feature type="region of interest" description="Disordered" evidence="2">
    <location>
        <begin position="435"/>
        <end position="499"/>
    </location>
</feature>
<evidence type="ECO:0000313" key="5">
    <source>
        <dbReference type="Proteomes" id="UP000225706"/>
    </source>
</evidence>
<dbReference type="InterPro" id="IPR044822">
    <property type="entry name" value="Myb_DNA-bind_4"/>
</dbReference>
<evidence type="ECO:0000313" key="4">
    <source>
        <dbReference type="EMBL" id="PFX31142.1"/>
    </source>
</evidence>
<dbReference type="PANTHER" id="PTHR33309:SF1">
    <property type="entry name" value="MYB_SANT-LIKE DNA-BINDING DOMAIN-CONTAINING PROTEIN"/>
    <property type="match status" value="1"/>
</dbReference>